<keyword evidence="7" id="KW-0464">Manganese</keyword>
<evidence type="ECO:0000313" key="14">
    <source>
        <dbReference type="EMBL" id="PNF18765.1"/>
    </source>
</evidence>
<evidence type="ECO:0000256" key="10">
    <source>
        <dbReference type="ARBA" id="ARBA00093415"/>
    </source>
</evidence>
<comment type="cofactor">
    <cofactor evidence="1">
        <name>Mn(2+)</name>
        <dbReference type="ChEBI" id="CHEBI:29035"/>
    </cofactor>
</comment>
<keyword evidence="6" id="KW-0460">Magnesium</keyword>
<evidence type="ECO:0000256" key="6">
    <source>
        <dbReference type="ARBA" id="ARBA00022842"/>
    </source>
</evidence>
<dbReference type="InterPro" id="IPR020084">
    <property type="entry name" value="NUDIX_hydrolase_CS"/>
</dbReference>
<comment type="function">
    <text evidence="10">Acts as a decapping enzyme capable of hydrolyzing monomethylated capped RNAs (in vitro). Hydrolyzes monomethylated capped RNA after alpha and beta phosphates to form N(7)-methyl-GDP. Shows low activity towards unmethylated capped RNA.</text>
</comment>
<feature type="domain" description="Nudix hydrolase" evidence="13">
    <location>
        <begin position="113"/>
        <end position="263"/>
    </location>
</feature>
<evidence type="ECO:0000256" key="5">
    <source>
        <dbReference type="ARBA" id="ARBA00022801"/>
    </source>
</evidence>
<evidence type="ECO:0000256" key="3">
    <source>
        <dbReference type="ARBA" id="ARBA00005582"/>
    </source>
</evidence>
<dbReference type="Gene3D" id="3.90.79.10">
    <property type="entry name" value="Nucleoside Triphosphate Pyrophosphohydrolase"/>
    <property type="match status" value="1"/>
</dbReference>
<dbReference type="PROSITE" id="PS51462">
    <property type="entry name" value="NUDIX"/>
    <property type="match status" value="1"/>
</dbReference>
<dbReference type="GO" id="GO:0019677">
    <property type="term" value="P:NAD+ catabolic process"/>
    <property type="evidence" value="ECO:0007669"/>
    <property type="project" value="TreeGrafter"/>
</dbReference>
<accession>A0A2J7PR03</accession>
<dbReference type="InParanoid" id="A0A2J7PR03"/>
<dbReference type="AlphaFoldDB" id="A0A2J7PR03"/>
<keyword evidence="4" id="KW-0479">Metal-binding</keyword>
<dbReference type="Pfam" id="PF00293">
    <property type="entry name" value="NUDIX"/>
    <property type="match status" value="1"/>
</dbReference>
<dbReference type="GO" id="GO:0140933">
    <property type="term" value="F:5'-(N(7)-methylguanosine 5'-triphospho)-[mRNA] hydrolase activity"/>
    <property type="evidence" value="ECO:0007669"/>
    <property type="project" value="UniProtKB-EC"/>
</dbReference>
<evidence type="ECO:0000256" key="2">
    <source>
        <dbReference type="ARBA" id="ARBA00001946"/>
    </source>
</evidence>
<evidence type="ECO:0000256" key="11">
    <source>
        <dbReference type="ARBA" id="ARBA00093621"/>
    </source>
</evidence>
<dbReference type="OrthoDB" id="447842at2759"/>
<name>A0A2J7PR03_9NEOP</name>
<dbReference type="InterPro" id="IPR050241">
    <property type="entry name" value="NAD-cap_RNA_hydrolase_NudC"/>
</dbReference>
<dbReference type="GO" id="GO:0006742">
    <property type="term" value="P:NADP+ catabolic process"/>
    <property type="evidence" value="ECO:0007669"/>
    <property type="project" value="TreeGrafter"/>
</dbReference>
<dbReference type="EC" id="3.6.1.62" evidence="8"/>
<dbReference type="STRING" id="105785.A0A2J7PR03"/>
<dbReference type="PROSITE" id="PS00893">
    <property type="entry name" value="NUDIX_BOX"/>
    <property type="match status" value="1"/>
</dbReference>
<comment type="cofactor">
    <cofactor evidence="2">
        <name>Mg(2+)</name>
        <dbReference type="ChEBI" id="CHEBI:18420"/>
    </cofactor>
</comment>
<evidence type="ECO:0000313" key="15">
    <source>
        <dbReference type="Proteomes" id="UP000235965"/>
    </source>
</evidence>
<dbReference type="CDD" id="cd04694">
    <property type="entry name" value="NUDIX_Nudt17"/>
    <property type="match status" value="1"/>
</dbReference>
<dbReference type="EMBL" id="NEVH01022634">
    <property type="protein sequence ID" value="PNF18765.1"/>
    <property type="molecule type" value="Genomic_DNA"/>
</dbReference>
<dbReference type="InterPro" id="IPR000086">
    <property type="entry name" value="NUDIX_hydrolase_dom"/>
</dbReference>
<comment type="caution">
    <text evidence="14">The sequence shown here is derived from an EMBL/GenBank/DDBJ whole genome shotgun (WGS) entry which is preliminary data.</text>
</comment>
<reference evidence="14 15" key="1">
    <citation type="submission" date="2017-12" db="EMBL/GenBank/DDBJ databases">
        <title>Hemimetabolous genomes reveal molecular basis of termite eusociality.</title>
        <authorList>
            <person name="Harrison M.C."/>
            <person name="Jongepier E."/>
            <person name="Robertson H.M."/>
            <person name="Arning N."/>
            <person name="Bitard-Feildel T."/>
            <person name="Chao H."/>
            <person name="Childers C.P."/>
            <person name="Dinh H."/>
            <person name="Doddapaneni H."/>
            <person name="Dugan S."/>
            <person name="Gowin J."/>
            <person name="Greiner C."/>
            <person name="Han Y."/>
            <person name="Hu H."/>
            <person name="Hughes D.S.T."/>
            <person name="Huylmans A.-K."/>
            <person name="Kemena C."/>
            <person name="Kremer L.P.M."/>
            <person name="Lee S.L."/>
            <person name="Lopez-Ezquerra A."/>
            <person name="Mallet L."/>
            <person name="Monroy-Kuhn J.M."/>
            <person name="Moser A."/>
            <person name="Murali S.C."/>
            <person name="Muzny D.M."/>
            <person name="Otani S."/>
            <person name="Piulachs M.-D."/>
            <person name="Poelchau M."/>
            <person name="Qu J."/>
            <person name="Schaub F."/>
            <person name="Wada-Katsumata A."/>
            <person name="Worley K.C."/>
            <person name="Xie Q."/>
            <person name="Ylla G."/>
            <person name="Poulsen M."/>
            <person name="Gibbs R.A."/>
            <person name="Schal C."/>
            <person name="Richards S."/>
            <person name="Belles X."/>
            <person name="Korb J."/>
            <person name="Bornberg-Bauer E."/>
        </authorList>
    </citation>
    <scope>NUCLEOTIDE SEQUENCE [LARGE SCALE GENOMIC DNA]</scope>
    <source>
        <tissue evidence="14">Whole body</tissue>
    </source>
</reference>
<comment type="catalytic activity">
    <reaction evidence="9">
        <text>a 5'-end (N(7)-methyl 5'-triphosphoguanosine)-ribonucleoside in mRNA + H2O = N(7)-methyl-GDP + a 5'-end phospho-ribonucleoside in mRNA + 2 H(+)</text>
        <dbReference type="Rhea" id="RHEA:67484"/>
        <dbReference type="Rhea" id="RHEA-COMP:15692"/>
        <dbReference type="Rhea" id="RHEA-COMP:17167"/>
        <dbReference type="ChEBI" id="CHEBI:15377"/>
        <dbReference type="ChEBI" id="CHEBI:15378"/>
        <dbReference type="ChEBI" id="CHEBI:63714"/>
        <dbReference type="ChEBI" id="CHEBI:138282"/>
        <dbReference type="ChEBI" id="CHEBI:156461"/>
        <dbReference type="EC" id="3.6.1.62"/>
    </reaction>
</comment>
<dbReference type="PANTHER" id="PTHR42904">
    <property type="entry name" value="NUDIX HYDROLASE, NUDC SUBFAMILY"/>
    <property type="match status" value="1"/>
</dbReference>
<evidence type="ECO:0000256" key="7">
    <source>
        <dbReference type="ARBA" id="ARBA00023211"/>
    </source>
</evidence>
<sequence>MAAVVNNIANIRRMLVGVRAPDTCDKPKMANFLTCLVHHFSPTQKSATINCKIQDDMLVLYSPHDGNKLGDKDEESTGTVNGTELESVTLYHSPECPLWKLQQCSTPVTPSQNRGIYVGVAVLVESSDSHVLMTQRCDHLRTFPRAWVPPGGHLEVGESIMHGALRELEEEAGLVLDPRNTNTHLICLWESAFPPLITLGEPKSHHVVLYFHSKCQETWKQLQAKIKLDPKEVKACTWLSRANVQSLRSGQNSDKKIQQFVVGEDGEIRPAELDVHGMFHTALWQDGEIYTGSQLALTKWLEHWTETPNRTISSKM</sequence>
<evidence type="ECO:0000256" key="12">
    <source>
        <dbReference type="ARBA" id="ARBA00093663"/>
    </source>
</evidence>
<evidence type="ECO:0000256" key="8">
    <source>
        <dbReference type="ARBA" id="ARBA00026102"/>
    </source>
</evidence>
<keyword evidence="5" id="KW-0378">Hydrolase</keyword>
<dbReference type="GO" id="GO:0035529">
    <property type="term" value="F:NADH pyrophosphatase activity"/>
    <property type="evidence" value="ECO:0007669"/>
    <property type="project" value="TreeGrafter"/>
</dbReference>
<evidence type="ECO:0000256" key="9">
    <source>
        <dbReference type="ARBA" id="ARBA00093205"/>
    </source>
</evidence>
<evidence type="ECO:0000256" key="4">
    <source>
        <dbReference type="ARBA" id="ARBA00022723"/>
    </source>
</evidence>
<dbReference type="SUPFAM" id="SSF55811">
    <property type="entry name" value="Nudix"/>
    <property type="match status" value="1"/>
</dbReference>
<comment type="similarity">
    <text evidence="3">Belongs to the Nudix hydrolase family.</text>
</comment>
<proteinExistence type="inferred from homology"/>
<dbReference type="InterPro" id="IPR015797">
    <property type="entry name" value="NUDIX_hydrolase-like_dom_sf"/>
</dbReference>
<gene>
    <name evidence="14" type="primary">nudt17</name>
    <name evidence="14" type="ORF">B7P43_G03332</name>
</gene>
<dbReference type="Proteomes" id="UP000235965">
    <property type="component" value="Unassembled WGS sequence"/>
</dbReference>
<evidence type="ECO:0000259" key="13">
    <source>
        <dbReference type="PROSITE" id="PS51462"/>
    </source>
</evidence>
<evidence type="ECO:0000256" key="1">
    <source>
        <dbReference type="ARBA" id="ARBA00001936"/>
    </source>
</evidence>
<dbReference type="GO" id="GO:0005777">
    <property type="term" value="C:peroxisome"/>
    <property type="evidence" value="ECO:0007669"/>
    <property type="project" value="TreeGrafter"/>
</dbReference>
<dbReference type="InterPro" id="IPR033716">
    <property type="entry name" value="Nudt17_dom"/>
</dbReference>
<dbReference type="PANTHER" id="PTHR42904:SF1">
    <property type="entry name" value="NUCLEOSIDE DIPHOSPHATE-LINKED MOIETY X MOTIF 17"/>
    <property type="match status" value="1"/>
</dbReference>
<organism evidence="14 15">
    <name type="scientific">Cryptotermes secundus</name>
    <dbReference type="NCBI Taxonomy" id="105785"/>
    <lineage>
        <taxon>Eukaryota</taxon>
        <taxon>Metazoa</taxon>
        <taxon>Ecdysozoa</taxon>
        <taxon>Arthropoda</taxon>
        <taxon>Hexapoda</taxon>
        <taxon>Insecta</taxon>
        <taxon>Pterygota</taxon>
        <taxon>Neoptera</taxon>
        <taxon>Polyneoptera</taxon>
        <taxon>Dictyoptera</taxon>
        <taxon>Blattodea</taxon>
        <taxon>Blattoidea</taxon>
        <taxon>Termitoidae</taxon>
        <taxon>Kalotermitidae</taxon>
        <taxon>Cryptotermitinae</taxon>
        <taxon>Cryptotermes</taxon>
    </lineage>
</organism>
<protein>
    <recommendedName>
        <fullName evidence="11">m7GpppN-mRNA hydrolase NUDT17</fullName>
        <ecNumber evidence="8">3.6.1.62</ecNumber>
    </recommendedName>
    <alternativeName>
        <fullName evidence="12">Nucleoside diphosphate-linked moiety X motif 17</fullName>
    </alternativeName>
</protein>
<dbReference type="GO" id="GO:0046872">
    <property type="term" value="F:metal ion binding"/>
    <property type="evidence" value="ECO:0007669"/>
    <property type="project" value="UniProtKB-KW"/>
</dbReference>
<keyword evidence="15" id="KW-1185">Reference proteome</keyword>
<dbReference type="GO" id="GO:0005829">
    <property type="term" value="C:cytosol"/>
    <property type="evidence" value="ECO:0007669"/>
    <property type="project" value="TreeGrafter"/>
</dbReference>